<dbReference type="AlphaFoldDB" id="A0A0G0WL40"/>
<dbReference type="NCBIfam" id="TIGR01488">
    <property type="entry name" value="HAD-SF-IB"/>
    <property type="match status" value="1"/>
</dbReference>
<evidence type="ECO:0000256" key="7">
    <source>
        <dbReference type="ARBA" id="ARBA00022842"/>
    </source>
</evidence>
<evidence type="ECO:0000256" key="10">
    <source>
        <dbReference type="ARBA" id="ARBA00048523"/>
    </source>
</evidence>
<dbReference type="PANTHER" id="PTHR43344">
    <property type="entry name" value="PHOSPHOSERINE PHOSPHATASE"/>
    <property type="match status" value="1"/>
</dbReference>
<dbReference type="Pfam" id="PF00702">
    <property type="entry name" value="Hydrolase"/>
    <property type="match status" value="1"/>
</dbReference>
<dbReference type="EMBL" id="LCAE01000037">
    <property type="protein sequence ID" value="KKR85145.1"/>
    <property type="molecule type" value="Genomic_DNA"/>
</dbReference>
<comment type="cofactor">
    <cofactor evidence="1">
        <name>Mg(2+)</name>
        <dbReference type="ChEBI" id="CHEBI:18420"/>
    </cofactor>
</comment>
<name>A0A0G0WL40_9BACT</name>
<dbReference type="GO" id="GO:0006564">
    <property type="term" value="P:L-serine biosynthetic process"/>
    <property type="evidence" value="ECO:0007669"/>
    <property type="project" value="UniProtKB-KW"/>
</dbReference>
<organism evidence="11 12">
    <name type="scientific">Candidatus Woesebacteria bacterium GW2011_GWB1_41_10</name>
    <dbReference type="NCBI Taxonomy" id="1618577"/>
    <lineage>
        <taxon>Bacteria</taxon>
        <taxon>Candidatus Woeseibacteriota</taxon>
    </lineage>
</organism>
<keyword evidence="8" id="KW-0718">Serine biosynthesis</keyword>
<keyword evidence="7" id="KW-0460">Magnesium</keyword>
<evidence type="ECO:0000313" key="12">
    <source>
        <dbReference type="Proteomes" id="UP000033858"/>
    </source>
</evidence>
<dbReference type="Gene3D" id="1.10.150.210">
    <property type="entry name" value="Phosphoserine phosphatase, domain 2"/>
    <property type="match status" value="1"/>
</dbReference>
<dbReference type="GO" id="GO:0005737">
    <property type="term" value="C:cytoplasm"/>
    <property type="evidence" value="ECO:0007669"/>
    <property type="project" value="TreeGrafter"/>
</dbReference>
<dbReference type="GO" id="GO:0000287">
    <property type="term" value="F:magnesium ion binding"/>
    <property type="evidence" value="ECO:0007669"/>
    <property type="project" value="TreeGrafter"/>
</dbReference>
<evidence type="ECO:0000256" key="2">
    <source>
        <dbReference type="ARBA" id="ARBA00005135"/>
    </source>
</evidence>
<dbReference type="EC" id="3.1.3.3" evidence="3"/>
<dbReference type="InterPro" id="IPR023214">
    <property type="entry name" value="HAD_sf"/>
</dbReference>
<dbReference type="Gene3D" id="3.40.50.1000">
    <property type="entry name" value="HAD superfamily/HAD-like"/>
    <property type="match status" value="1"/>
</dbReference>
<comment type="pathway">
    <text evidence="2">Amino-acid biosynthesis; L-serine biosynthesis; L-serine from 3-phospho-D-glycerate: step 3/3.</text>
</comment>
<evidence type="ECO:0000313" key="11">
    <source>
        <dbReference type="EMBL" id="KKR85145.1"/>
    </source>
</evidence>
<evidence type="ECO:0000256" key="9">
    <source>
        <dbReference type="ARBA" id="ARBA00048138"/>
    </source>
</evidence>
<evidence type="ECO:0000256" key="6">
    <source>
        <dbReference type="ARBA" id="ARBA00022801"/>
    </source>
</evidence>
<evidence type="ECO:0000256" key="5">
    <source>
        <dbReference type="ARBA" id="ARBA00022723"/>
    </source>
</evidence>
<dbReference type="Proteomes" id="UP000033858">
    <property type="component" value="Unassembled WGS sequence"/>
</dbReference>
<reference evidence="11 12" key="1">
    <citation type="journal article" date="2015" name="Nature">
        <title>rRNA introns, odd ribosomes, and small enigmatic genomes across a large radiation of phyla.</title>
        <authorList>
            <person name="Brown C.T."/>
            <person name="Hug L.A."/>
            <person name="Thomas B.C."/>
            <person name="Sharon I."/>
            <person name="Castelle C.J."/>
            <person name="Singh A."/>
            <person name="Wilkins M.J."/>
            <person name="Williams K.H."/>
            <person name="Banfield J.F."/>
        </authorList>
    </citation>
    <scope>NUCLEOTIDE SEQUENCE [LARGE SCALE GENOMIC DNA]</scope>
</reference>
<sequence>MKRKANPQGYNVVVFDCDSTLSAVEGIDLLAEKYGVKKEVEKITHHAMNGHSNFADALAFRLQLVRPCKSDMKWLGGQYIEREVPGTKELVTKLKKLRKKVFIISGGFDSAIKIFASHIGVKKSNVLCNSLLFDKSGKYRGFDNSNPLSKNHGKKIVLKQITKLGSTVFVGDGVTDLEAKNVVDLFVGFGGVKVREVVKRESDIFIDDNTLLRMKDIAIGKNIAF</sequence>
<dbReference type="PANTHER" id="PTHR43344:SF2">
    <property type="entry name" value="PHOSPHOSERINE PHOSPHATASE"/>
    <property type="match status" value="1"/>
</dbReference>
<dbReference type="GO" id="GO:0036424">
    <property type="term" value="F:L-phosphoserine phosphatase activity"/>
    <property type="evidence" value="ECO:0007669"/>
    <property type="project" value="TreeGrafter"/>
</dbReference>
<keyword evidence="4" id="KW-0028">Amino-acid biosynthesis</keyword>
<keyword evidence="5" id="KW-0479">Metal-binding</keyword>
<dbReference type="SUPFAM" id="SSF56784">
    <property type="entry name" value="HAD-like"/>
    <property type="match status" value="1"/>
</dbReference>
<comment type="caution">
    <text evidence="11">The sequence shown here is derived from an EMBL/GenBank/DDBJ whole genome shotgun (WGS) entry which is preliminary data.</text>
</comment>
<evidence type="ECO:0000256" key="1">
    <source>
        <dbReference type="ARBA" id="ARBA00001946"/>
    </source>
</evidence>
<evidence type="ECO:0000256" key="8">
    <source>
        <dbReference type="ARBA" id="ARBA00023299"/>
    </source>
</evidence>
<dbReference type="InterPro" id="IPR050582">
    <property type="entry name" value="HAD-like_SerB"/>
</dbReference>
<protein>
    <recommendedName>
        <fullName evidence="3">phosphoserine phosphatase</fullName>
        <ecNumber evidence="3">3.1.3.3</ecNumber>
    </recommendedName>
</protein>
<evidence type="ECO:0000256" key="4">
    <source>
        <dbReference type="ARBA" id="ARBA00022605"/>
    </source>
</evidence>
<accession>A0A0G0WL40</accession>
<keyword evidence="6" id="KW-0378">Hydrolase</keyword>
<evidence type="ECO:0000256" key="3">
    <source>
        <dbReference type="ARBA" id="ARBA00012640"/>
    </source>
</evidence>
<proteinExistence type="predicted"/>
<comment type="catalytic activity">
    <reaction evidence="10">
        <text>O-phospho-D-serine + H2O = D-serine + phosphate</text>
        <dbReference type="Rhea" id="RHEA:24873"/>
        <dbReference type="ChEBI" id="CHEBI:15377"/>
        <dbReference type="ChEBI" id="CHEBI:35247"/>
        <dbReference type="ChEBI" id="CHEBI:43474"/>
        <dbReference type="ChEBI" id="CHEBI:58680"/>
        <dbReference type="EC" id="3.1.3.3"/>
    </reaction>
</comment>
<comment type="catalytic activity">
    <reaction evidence="9">
        <text>O-phospho-L-serine + H2O = L-serine + phosphate</text>
        <dbReference type="Rhea" id="RHEA:21208"/>
        <dbReference type="ChEBI" id="CHEBI:15377"/>
        <dbReference type="ChEBI" id="CHEBI:33384"/>
        <dbReference type="ChEBI" id="CHEBI:43474"/>
        <dbReference type="ChEBI" id="CHEBI:57524"/>
        <dbReference type="EC" id="3.1.3.3"/>
    </reaction>
</comment>
<dbReference type="InterPro" id="IPR036412">
    <property type="entry name" value="HAD-like_sf"/>
</dbReference>
<gene>
    <name evidence="11" type="ORF">UU32_C0037G0004</name>
</gene>